<protein>
    <recommendedName>
        <fullName evidence="1">Peptidase M28 domain-containing protein</fullName>
    </recommendedName>
</protein>
<proteinExistence type="predicted"/>
<feature type="domain" description="Peptidase M28" evidence="1">
    <location>
        <begin position="11"/>
        <end position="56"/>
    </location>
</feature>
<accession>A0A425C915</accession>
<comment type="caution">
    <text evidence="2">The sequence shown here is derived from an EMBL/GenBank/DDBJ whole genome shotgun (WGS) entry which is preliminary data.</text>
</comment>
<evidence type="ECO:0000259" key="1">
    <source>
        <dbReference type="Pfam" id="PF04389"/>
    </source>
</evidence>
<dbReference type="Proteomes" id="UP000286097">
    <property type="component" value="Unassembled WGS sequence"/>
</dbReference>
<reference evidence="2 3" key="1">
    <citation type="submission" date="2018-06" db="EMBL/GenBank/DDBJ databases">
        <title>Comparative genomics of downy mildews reveals potential adaptations to biotrophy.</title>
        <authorList>
            <person name="Fletcher K."/>
            <person name="Klosterman S.J."/>
            <person name="Derevnina L."/>
            <person name="Martin F."/>
            <person name="Koike S."/>
            <person name="Reyes Chin-Wo S."/>
            <person name="Mou B."/>
            <person name="Michelmore R."/>
        </authorList>
    </citation>
    <scope>NUCLEOTIDE SEQUENCE [LARGE SCALE GENOMIC DNA]</scope>
    <source>
        <strain evidence="2 3">R13</strain>
    </source>
</reference>
<name>A0A425C915_9STRA</name>
<dbReference type="VEuPathDB" id="FungiDB:DD237_003774"/>
<organism evidence="2 3">
    <name type="scientific">Peronospora effusa</name>
    <dbReference type="NCBI Taxonomy" id="542832"/>
    <lineage>
        <taxon>Eukaryota</taxon>
        <taxon>Sar</taxon>
        <taxon>Stramenopiles</taxon>
        <taxon>Oomycota</taxon>
        <taxon>Peronosporomycetes</taxon>
        <taxon>Peronosporales</taxon>
        <taxon>Peronosporaceae</taxon>
        <taxon>Peronospora</taxon>
    </lineage>
</organism>
<dbReference type="AlphaFoldDB" id="A0A425C915"/>
<evidence type="ECO:0000313" key="2">
    <source>
        <dbReference type="EMBL" id="RQM13486.1"/>
    </source>
</evidence>
<dbReference type="InterPro" id="IPR007484">
    <property type="entry name" value="Peptidase_M28"/>
</dbReference>
<sequence length="75" mass="8498">MPTCKYYCTRVYRDFGYVAGMDFAYIANGYVYHTMLDDISRIQPGAVQHLGENLVGVVYQSGNEPGRLRKVGHHP</sequence>
<dbReference type="EMBL" id="QKXF01000254">
    <property type="protein sequence ID" value="RQM13486.1"/>
    <property type="molecule type" value="Genomic_DNA"/>
</dbReference>
<evidence type="ECO:0000313" key="3">
    <source>
        <dbReference type="Proteomes" id="UP000286097"/>
    </source>
</evidence>
<dbReference type="Gene3D" id="3.40.630.10">
    <property type="entry name" value="Zn peptidases"/>
    <property type="match status" value="1"/>
</dbReference>
<dbReference type="SUPFAM" id="SSF53187">
    <property type="entry name" value="Zn-dependent exopeptidases"/>
    <property type="match status" value="1"/>
</dbReference>
<gene>
    <name evidence="2" type="ORF">DD237_003774</name>
</gene>
<dbReference type="Pfam" id="PF04389">
    <property type="entry name" value="Peptidase_M28"/>
    <property type="match status" value="1"/>
</dbReference>